<dbReference type="GO" id="GO:0003924">
    <property type="term" value="F:GTPase activity"/>
    <property type="evidence" value="ECO:0007669"/>
    <property type="project" value="InterPro"/>
</dbReference>
<protein>
    <submittedName>
        <fullName evidence="5">ADP-ribosylation factor</fullName>
    </submittedName>
</protein>
<dbReference type="GeneID" id="7835702"/>
<dbReference type="RefSeq" id="XP_001471412.1">
    <property type="nucleotide sequence ID" value="XM_001471362.1"/>
</dbReference>
<evidence type="ECO:0000313" key="6">
    <source>
        <dbReference type="Proteomes" id="UP000009168"/>
    </source>
</evidence>
<dbReference type="PRINTS" id="PR00449">
    <property type="entry name" value="RASTRNSFRMNG"/>
</dbReference>
<reference evidence="6" key="1">
    <citation type="journal article" date="2006" name="PLoS Biol.">
        <title>Macronuclear genome sequence of the ciliate Tetrahymena thermophila, a model eukaryote.</title>
        <authorList>
            <person name="Eisen J.A."/>
            <person name="Coyne R.S."/>
            <person name="Wu M."/>
            <person name="Wu D."/>
            <person name="Thiagarajan M."/>
            <person name="Wortman J.R."/>
            <person name="Badger J.H."/>
            <person name="Ren Q."/>
            <person name="Amedeo P."/>
            <person name="Jones K.M."/>
            <person name="Tallon L.J."/>
            <person name="Delcher A.L."/>
            <person name="Salzberg S.L."/>
            <person name="Silva J.C."/>
            <person name="Haas B.J."/>
            <person name="Majoros W.H."/>
            <person name="Farzad M."/>
            <person name="Carlton J.M."/>
            <person name="Smith R.K. Jr."/>
            <person name="Garg J."/>
            <person name="Pearlman R.E."/>
            <person name="Karrer K.M."/>
            <person name="Sun L."/>
            <person name="Manning G."/>
            <person name="Elde N.C."/>
            <person name="Turkewitz A.P."/>
            <person name="Asai D.J."/>
            <person name="Wilkes D.E."/>
            <person name="Wang Y."/>
            <person name="Cai H."/>
            <person name="Collins K."/>
            <person name="Stewart B.A."/>
            <person name="Lee S.R."/>
            <person name="Wilamowska K."/>
            <person name="Weinberg Z."/>
            <person name="Ruzzo W.L."/>
            <person name="Wloga D."/>
            <person name="Gaertig J."/>
            <person name="Frankel J."/>
            <person name="Tsao C.-C."/>
            <person name="Gorovsky M.A."/>
            <person name="Keeling P.J."/>
            <person name="Waller R.F."/>
            <person name="Patron N.J."/>
            <person name="Cherry J.M."/>
            <person name="Stover N.A."/>
            <person name="Krieger C.J."/>
            <person name="del Toro C."/>
            <person name="Ryder H.F."/>
            <person name="Williamson S.C."/>
            <person name="Barbeau R.A."/>
            <person name="Hamilton E.P."/>
            <person name="Orias E."/>
        </authorList>
    </citation>
    <scope>NUCLEOTIDE SEQUENCE [LARGE SCALE GENOMIC DNA]</scope>
    <source>
        <strain evidence="6">SB210</strain>
    </source>
</reference>
<gene>
    <name evidence="5" type="ORF">TTHERM_00253467</name>
</gene>
<dbReference type="GO" id="GO:0046872">
    <property type="term" value="F:metal ion binding"/>
    <property type="evidence" value="ECO:0007669"/>
    <property type="project" value="UniProtKB-KW"/>
</dbReference>
<evidence type="ECO:0000256" key="3">
    <source>
        <dbReference type="PIRSR" id="PIRSR606689-1"/>
    </source>
</evidence>
<dbReference type="InterPro" id="IPR027417">
    <property type="entry name" value="P-loop_NTPase"/>
</dbReference>
<dbReference type="PROSITE" id="PS51419">
    <property type="entry name" value="RAB"/>
    <property type="match status" value="1"/>
</dbReference>
<dbReference type="HOGENOM" id="CLU_040729_9_3_1"/>
<evidence type="ECO:0000256" key="2">
    <source>
        <dbReference type="ARBA" id="ARBA00023134"/>
    </source>
</evidence>
<dbReference type="InterPro" id="IPR024156">
    <property type="entry name" value="Small_GTPase_ARF"/>
</dbReference>
<dbReference type="InterPro" id="IPR005225">
    <property type="entry name" value="Small_GTP-bd"/>
</dbReference>
<dbReference type="Pfam" id="PF00025">
    <property type="entry name" value="Arf"/>
    <property type="match status" value="1"/>
</dbReference>
<dbReference type="SUPFAM" id="SSF52540">
    <property type="entry name" value="P-loop containing nucleoside triphosphate hydrolases"/>
    <property type="match status" value="1"/>
</dbReference>
<dbReference type="InParanoid" id="A4VDI0"/>
<sequence length="179" mass="20905">MGQLQPFFAFTKAKQRSIKLLMIGAQFTGKTSILNQWKYNTILHTLPNNGIDIVQINYNNIEFQITDFSGRLNFNSLFSHCMAIYEGLIIVIDSSNLQEKELLQSKLKTFFNQNQIQKIIPVLIIANKSDKKKYQEDEIIKYIGIDQYKDKIFYQIFETNCFSGEGLSEALEWLYEQHI</sequence>
<dbReference type="PANTHER" id="PTHR11711">
    <property type="entry name" value="ADP RIBOSYLATION FACTOR-RELATED"/>
    <property type="match status" value="1"/>
</dbReference>
<dbReference type="PROSITE" id="PS51417">
    <property type="entry name" value="ARF"/>
    <property type="match status" value="1"/>
</dbReference>
<keyword evidence="6" id="KW-1185">Reference proteome</keyword>
<feature type="binding site" evidence="3">
    <location>
        <position position="70"/>
    </location>
    <ligand>
        <name>GTP</name>
        <dbReference type="ChEBI" id="CHEBI:37565"/>
    </ligand>
</feature>
<keyword evidence="4" id="KW-0460">Magnesium</keyword>
<proteinExistence type="predicted"/>
<dbReference type="AlphaFoldDB" id="A4VDI0"/>
<dbReference type="InterPro" id="IPR006689">
    <property type="entry name" value="Small_GTPase_ARF/SAR"/>
</dbReference>
<evidence type="ECO:0000256" key="4">
    <source>
        <dbReference type="PIRSR" id="PIRSR606689-2"/>
    </source>
</evidence>
<name>A4VDI0_TETTS</name>
<dbReference type="STRING" id="312017.A4VDI0"/>
<feature type="binding site" evidence="3">
    <location>
        <begin position="127"/>
        <end position="130"/>
    </location>
    <ligand>
        <name>GTP</name>
        <dbReference type="ChEBI" id="CHEBI:37565"/>
    </ligand>
</feature>
<dbReference type="Proteomes" id="UP000009168">
    <property type="component" value="Unassembled WGS sequence"/>
</dbReference>
<dbReference type="Gene3D" id="3.40.50.300">
    <property type="entry name" value="P-loop containing nucleotide triphosphate hydrolases"/>
    <property type="match status" value="1"/>
</dbReference>
<dbReference type="NCBIfam" id="TIGR00231">
    <property type="entry name" value="small_GTP"/>
    <property type="match status" value="1"/>
</dbReference>
<dbReference type="eggNOG" id="KOG0072">
    <property type="taxonomic scope" value="Eukaryota"/>
</dbReference>
<evidence type="ECO:0000313" key="5">
    <source>
        <dbReference type="EMBL" id="EDK31585.1"/>
    </source>
</evidence>
<evidence type="ECO:0000256" key="1">
    <source>
        <dbReference type="ARBA" id="ARBA00022741"/>
    </source>
</evidence>
<keyword evidence="1 3" id="KW-0547">Nucleotide-binding</keyword>
<dbReference type="EMBL" id="GG662647">
    <property type="protein sequence ID" value="EDK31585.1"/>
    <property type="molecule type" value="Genomic_DNA"/>
</dbReference>
<organism evidence="5 6">
    <name type="scientific">Tetrahymena thermophila (strain SB210)</name>
    <dbReference type="NCBI Taxonomy" id="312017"/>
    <lineage>
        <taxon>Eukaryota</taxon>
        <taxon>Sar</taxon>
        <taxon>Alveolata</taxon>
        <taxon>Ciliophora</taxon>
        <taxon>Intramacronucleata</taxon>
        <taxon>Oligohymenophorea</taxon>
        <taxon>Hymenostomatida</taxon>
        <taxon>Tetrahymenina</taxon>
        <taxon>Tetrahymenidae</taxon>
        <taxon>Tetrahymena</taxon>
    </lineage>
</organism>
<feature type="binding site" evidence="4">
    <location>
        <position position="31"/>
    </location>
    <ligand>
        <name>Mg(2+)</name>
        <dbReference type="ChEBI" id="CHEBI:18420"/>
    </ligand>
</feature>
<feature type="binding site" evidence="3">
    <location>
        <begin position="24"/>
        <end position="31"/>
    </location>
    <ligand>
        <name>GTP</name>
        <dbReference type="ChEBI" id="CHEBI:37565"/>
    </ligand>
</feature>
<keyword evidence="2 3" id="KW-0342">GTP-binding</keyword>
<keyword evidence="4" id="KW-0479">Metal-binding</keyword>
<accession>A4VDI0</accession>
<dbReference type="KEGG" id="tet:TTHERM_00253467"/>
<dbReference type="SMART" id="SM00177">
    <property type="entry name" value="ARF"/>
    <property type="match status" value="1"/>
</dbReference>
<dbReference type="GO" id="GO:0005525">
    <property type="term" value="F:GTP binding"/>
    <property type="evidence" value="ECO:0007669"/>
    <property type="project" value="UniProtKB-KW"/>
</dbReference>